<proteinExistence type="predicted"/>
<evidence type="ECO:0000313" key="3">
    <source>
        <dbReference type="Proteomes" id="UP001221898"/>
    </source>
</evidence>
<sequence length="110" mass="11301">MGEDHTHHGACALSPSCLQARRLTAASLVRGNNVVPPLAENDATVSNKGAGRAPSARHGDSRSVAPLINGLDALAGDGWKQSVAITASPSSAHRARAINHRAAERAGPLR</sequence>
<reference evidence="2" key="1">
    <citation type="journal article" date="2023" name="Science">
        <title>Genome structures resolve the early diversification of teleost fishes.</title>
        <authorList>
            <person name="Parey E."/>
            <person name="Louis A."/>
            <person name="Montfort J."/>
            <person name="Bouchez O."/>
            <person name="Roques C."/>
            <person name="Iampietro C."/>
            <person name="Lluch J."/>
            <person name="Castinel A."/>
            <person name="Donnadieu C."/>
            <person name="Desvignes T."/>
            <person name="Floi Bucao C."/>
            <person name="Jouanno E."/>
            <person name="Wen M."/>
            <person name="Mejri S."/>
            <person name="Dirks R."/>
            <person name="Jansen H."/>
            <person name="Henkel C."/>
            <person name="Chen W.J."/>
            <person name="Zahm M."/>
            <person name="Cabau C."/>
            <person name="Klopp C."/>
            <person name="Thompson A.W."/>
            <person name="Robinson-Rechavi M."/>
            <person name="Braasch I."/>
            <person name="Lecointre G."/>
            <person name="Bobe J."/>
            <person name="Postlethwait J.H."/>
            <person name="Berthelot C."/>
            <person name="Roest Crollius H."/>
            <person name="Guiguen Y."/>
        </authorList>
    </citation>
    <scope>NUCLEOTIDE SEQUENCE</scope>
    <source>
        <strain evidence="2">NC1722</strain>
    </source>
</reference>
<dbReference type="Proteomes" id="UP001221898">
    <property type="component" value="Unassembled WGS sequence"/>
</dbReference>
<gene>
    <name evidence="2" type="ORF">AAFF_G00135880</name>
</gene>
<feature type="region of interest" description="Disordered" evidence="1">
    <location>
        <begin position="37"/>
        <end position="62"/>
    </location>
</feature>
<dbReference type="EMBL" id="JAINUG010000198">
    <property type="protein sequence ID" value="KAJ8388217.1"/>
    <property type="molecule type" value="Genomic_DNA"/>
</dbReference>
<name>A0AAD7RQ30_9TELE</name>
<keyword evidence="3" id="KW-1185">Reference proteome</keyword>
<comment type="caution">
    <text evidence="2">The sequence shown here is derived from an EMBL/GenBank/DDBJ whole genome shotgun (WGS) entry which is preliminary data.</text>
</comment>
<evidence type="ECO:0000313" key="2">
    <source>
        <dbReference type="EMBL" id="KAJ8388217.1"/>
    </source>
</evidence>
<feature type="region of interest" description="Disordered" evidence="1">
    <location>
        <begin position="88"/>
        <end position="110"/>
    </location>
</feature>
<protein>
    <submittedName>
        <fullName evidence="2">Uncharacterized protein</fullName>
    </submittedName>
</protein>
<dbReference type="AlphaFoldDB" id="A0AAD7RQ30"/>
<evidence type="ECO:0000256" key="1">
    <source>
        <dbReference type="SAM" id="MobiDB-lite"/>
    </source>
</evidence>
<accession>A0AAD7RQ30</accession>
<organism evidence="2 3">
    <name type="scientific">Aldrovandia affinis</name>
    <dbReference type="NCBI Taxonomy" id="143900"/>
    <lineage>
        <taxon>Eukaryota</taxon>
        <taxon>Metazoa</taxon>
        <taxon>Chordata</taxon>
        <taxon>Craniata</taxon>
        <taxon>Vertebrata</taxon>
        <taxon>Euteleostomi</taxon>
        <taxon>Actinopterygii</taxon>
        <taxon>Neopterygii</taxon>
        <taxon>Teleostei</taxon>
        <taxon>Notacanthiformes</taxon>
        <taxon>Halosauridae</taxon>
        <taxon>Aldrovandia</taxon>
    </lineage>
</organism>